<dbReference type="OrthoDB" id="3260094at2759"/>
<dbReference type="GO" id="GO:0004672">
    <property type="term" value="F:protein kinase activity"/>
    <property type="evidence" value="ECO:0007669"/>
    <property type="project" value="InterPro"/>
</dbReference>
<feature type="compositionally biased region" description="Polar residues" evidence="1">
    <location>
        <begin position="1"/>
        <end position="12"/>
    </location>
</feature>
<dbReference type="InterPro" id="IPR000719">
    <property type="entry name" value="Prot_kinase_dom"/>
</dbReference>
<dbReference type="InterPro" id="IPR040976">
    <property type="entry name" value="Pkinase_fungal"/>
</dbReference>
<accession>M5G2G1</accession>
<sequence length="753" mass="85709">MTPPRQNTALSQAPSTTPAKAKTTAGSTFNTSKLEGKRNVMFESTRLLLIPNERMEAILPLPEWVAACVEQLSDSHPVFTGKEWDDLPHLTTKDQTSTLVGKEDEVFQAYRPLHELIVKTCGSWPGSSEARPVLLRPKNTPKSTLKENSSRPDGANPKDSSLKIEWDKERYVWVDLFSAYEFKNANEKNLVGLMGIQNTKQIIWDLQHMLWENINRRFAVGMTIEETEARLWVATRSAILVSTGFDTQTERKRLFRTFAFFAFADQTALGLDPTMRMPKGADFFLVNIDGKRYQVRKRPIADHRARALHGSACRVYEAWLVNDDANRLPKTDVADLKRAKRVAIKEVWRDEYREPERKIYDRVMKAIKEIEKRSPEKLNLRPGDKAEDYFVNISGDEEVMVNGVRDGTAGIMAGKEFPKGAAWIKTSLGMQTGRDDRIGVYSPSMLNSEGGEGRKEISLKAKSGELVPSPPSPHTLPQIHHRVHYRTVMDNIGEPLHHIARLDVAFKALADVVQACKIMCIAGFNHRDLSPGNIIVDEKNERGRLSDLEFAKIHMSDGAGHHVRTGTPDFMAVEVLRGFYMFDPNEPEDGDKDFPLRHNAGHDLESIFWIAIFMLYNSMVDDEDQAEHAIDQRKGRDEIFDSQYRKDLFLSGRELGRKMAQHFDGSSFKAMKHVLEMQKSLKVAYTEFEAGLSDEDQGKERNTHFLKVHDYFGEKLLEMSAIFKGKKCERVDDILRADRRKLKATQLNQEVDS</sequence>
<dbReference type="Proteomes" id="UP000030653">
    <property type="component" value="Unassembled WGS sequence"/>
</dbReference>
<dbReference type="EMBL" id="JH795861">
    <property type="protein sequence ID" value="EJU02879.1"/>
    <property type="molecule type" value="Genomic_DNA"/>
</dbReference>
<dbReference type="PANTHER" id="PTHR38248">
    <property type="entry name" value="FUNK1 6"/>
    <property type="match status" value="1"/>
</dbReference>
<name>M5G2G1_DACPD</name>
<dbReference type="OMA" id="MYFMAVE"/>
<protein>
    <recommendedName>
        <fullName evidence="2">Protein kinase domain-containing protein</fullName>
    </recommendedName>
</protein>
<dbReference type="AlphaFoldDB" id="M5G2G1"/>
<organism evidence="3 4">
    <name type="scientific">Dacryopinax primogenitus (strain DJM 731)</name>
    <name type="common">Brown rot fungus</name>
    <dbReference type="NCBI Taxonomy" id="1858805"/>
    <lineage>
        <taxon>Eukaryota</taxon>
        <taxon>Fungi</taxon>
        <taxon>Dikarya</taxon>
        <taxon>Basidiomycota</taxon>
        <taxon>Agaricomycotina</taxon>
        <taxon>Dacrymycetes</taxon>
        <taxon>Dacrymycetales</taxon>
        <taxon>Dacrymycetaceae</taxon>
        <taxon>Dacryopinax</taxon>
    </lineage>
</organism>
<feature type="compositionally biased region" description="Low complexity" evidence="1">
    <location>
        <begin position="13"/>
        <end position="28"/>
    </location>
</feature>
<dbReference type="InterPro" id="IPR011009">
    <property type="entry name" value="Kinase-like_dom_sf"/>
</dbReference>
<dbReference type="GeneID" id="63687623"/>
<feature type="region of interest" description="Disordered" evidence="1">
    <location>
        <begin position="125"/>
        <end position="160"/>
    </location>
</feature>
<dbReference type="GO" id="GO:0005524">
    <property type="term" value="F:ATP binding"/>
    <property type="evidence" value="ECO:0007669"/>
    <property type="project" value="InterPro"/>
</dbReference>
<keyword evidence="4" id="KW-1185">Reference proteome</keyword>
<gene>
    <name evidence="3" type="ORF">DACRYDRAFT_21833</name>
</gene>
<dbReference type="PROSITE" id="PS50011">
    <property type="entry name" value="PROTEIN_KINASE_DOM"/>
    <property type="match status" value="1"/>
</dbReference>
<feature type="region of interest" description="Disordered" evidence="1">
    <location>
        <begin position="1"/>
        <end position="29"/>
    </location>
</feature>
<evidence type="ECO:0000313" key="4">
    <source>
        <dbReference type="Proteomes" id="UP000030653"/>
    </source>
</evidence>
<dbReference type="PANTHER" id="PTHR38248:SF2">
    <property type="entry name" value="FUNK1 11"/>
    <property type="match status" value="1"/>
</dbReference>
<evidence type="ECO:0000259" key="2">
    <source>
        <dbReference type="PROSITE" id="PS50011"/>
    </source>
</evidence>
<evidence type="ECO:0000256" key="1">
    <source>
        <dbReference type="SAM" id="MobiDB-lite"/>
    </source>
</evidence>
<proteinExistence type="predicted"/>
<feature type="domain" description="Protein kinase" evidence="2">
    <location>
        <begin position="301"/>
        <end position="712"/>
    </location>
</feature>
<dbReference type="Pfam" id="PF17667">
    <property type="entry name" value="Pkinase_fungal"/>
    <property type="match status" value="1"/>
</dbReference>
<reference evidence="3 4" key="1">
    <citation type="journal article" date="2012" name="Science">
        <title>The Paleozoic origin of enzymatic lignin decomposition reconstructed from 31 fungal genomes.</title>
        <authorList>
            <person name="Floudas D."/>
            <person name="Binder M."/>
            <person name="Riley R."/>
            <person name="Barry K."/>
            <person name="Blanchette R.A."/>
            <person name="Henrissat B."/>
            <person name="Martinez A.T."/>
            <person name="Otillar R."/>
            <person name="Spatafora J.W."/>
            <person name="Yadav J.S."/>
            <person name="Aerts A."/>
            <person name="Benoit I."/>
            <person name="Boyd A."/>
            <person name="Carlson A."/>
            <person name="Copeland A."/>
            <person name="Coutinho P.M."/>
            <person name="de Vries R.P."/>
            <person name="Ferreira P."/>
            <person name="Findley K."/>
            <person name="Foster B."/>
            <person name="Gaskell J."/>
            <person name="Glotzer D."/>
            <person name="Gorecki P."/>
            <person name="Heitman J."/>
            <person name="Hesse C."/>
            <person name="Hori C."/>
            <person name="Igarashi K."/>
            <person name="Jurgens J.A."/>
            <person name="Kallen N."/>
            <person name="Kersten P."/>
            <person name="Kohler A."/>
            <person name="Kuees U."/>
            <person name="Kumar T.K.A."/>
            <person name="Kuo A."/>
            <person name="LaButti K."/>
            <person name="Larrondo L.F."/>
            <person name="Lindquist E."/>
            <person name="Ling A."/>
            <person name="Lombard V."/>
            <person name="Lucas S."/>
            <person name="Lundell T."/>
            <person name="Martin R."/>
            <person name="McLaughlin D.J."/>
            <person name="Morgenstern I."/>
            <person name="Morin E."/>
            <person name="Murat C."/>
            <person name="Nagy L.G."/>
            <person name="Nolan M."/>
            <person name="Ohm R.A."/>
            <person name="Patyshakuliyeva A."/>
            <person name="Rokas A."/>
            <person name="Ruiz-Duenas F.J."/>
            <person name="Sabat G."/>
            <person name="Salamov A."/>
            <person name="Samejima M."/>
            <person name="Schmutz J."/>
            <person name="Slot J.C."/>
            <person name="St John F."/>
            <person name="Stenlid J."/>
            <person name="Sun H."/>
            <person name="Sun S."/>
            <person name="Syed K."/>
            <person name="Tsang A."/>
            <person name="Wiebenga A."/>
            <person name="Young D."/>
            <person name="Pisabarro A."/>
            <person name="Eastwood D.C."/>
            <person name="Martin F."/>
            <person name="Cullen D."/>
            <person name="Grigoriev I.V."/>
            <person name="Hibbett D.S."/>
        </authorList>
    </citation>
    <scope>NUCLEOTIDE SEQUENCE [LARGE SCALE GENOMIC DNA]</scope>
    <source>
        <strain evidence="3 4">DJM-731 SS1</strain>
    </source>
</reference>
<dbReference type="SUPFAM" id="SSF56112">
    <property type="entry name" value="Protein kinase-like (PK-like)"/>
    <property type="match status" value="1"/>
</dbReference>
<dbReference type="HOGENOM" id="CLU_386355_0_0_1"/>
<dbReference type="Gene3D" id="1.10.510.10">
    <property type="entry name" value="Transferase(Phosphotransferase) domain 1"/>
    <property type="match status" value="1"/>
</dbReference>
<evidence type="ECO:0000313" key="3">
    <source>
        <dbReference type="EMBL" id="EJU02879.1"/>
    </source>
</evidence>
<dbReference type="RefSeq" id="XP_040629773.1">
    <property type="nucleotide sequence ID" value="XM_040772561.1"/>
</dbReference>